<dbReference type="Proteomes" id="UP000187439">
    <property type="component" value="Unassembled WGS sequence"/>
</dbReference>
<dbReference type="EMBL" id="MPTC01000019">
    <property type="protein sequence ID" value="OMD38179.1"/>
    <property type="molecule type" value="Genomic_DNA"/>
</dbReference>
<evidence type="ECO:0000313" key="3">
    <source>
        <dbReference type="Proteomes" id="UP000187439"/>
    </source>
</evidence>
<sequence>MDKLKTILQEKRVQYEIIHHEKQIRTAQEGAEYFGIEIGQTAPTLVLKSEKGYFAMIVSGNRGHVNLEEMSGLLGCDQLKMATPKEVQQITGYTVGNVSLVLSLPCIIDRGLLQYPFVYGGTGEPESTLKIAPSELEKLNQVVTFFRLKTLSILGGIWMR</sequence>
<dbReference type="Pfam" id="PF04073">
    <property type="entry name" value="tRNA_edit"/>
    <property type="match status" value="1"/>
</dbReference>
<organism evidence="2 3">
    <name type="scientific">Paenibacillus odorifer</name>
    <dbReference type="NCBI Taxonomy" id="189426"/>
    <lineage>
        <taxon>Bacteria</taxon>
        <taxon>Bacillati</taxon>
        <taxon>Bacillota</taxon>
        <taxon>Bacilli</taxon>
        <taxon>Bacillales</taxon>
        <taxon>Paenibacillaceae</taxon>
        <taxon>Paenibacillus</taxon>
    </lineage>
</organism>
<reference evidence="2 3" key="1">
    <citation type="submission" date="2016-10" db="EMBL/GenBank/DDBJ databases">
        <title>Paenibacillus species isolates.</title>
        <authorList>
            <person name="Beno S.M."/>
        </authorList>
    </citation>
    <scope>NUCLEOTIDE SEQUENCE [LARGE SCALE GENOMIC DNA]</scope>
    <source>
        <strain evidence="2 3">FSL H7-0710</strain>
    </source>
</reference>
<comment type="caution">
    <text evidence="2">The sequence shown here is derived from an EMBL/GenBank/DDBJ whole genome shotgun (WGS) entry which is preliminary data.</text>
</comment>
<evidence type="ECO:0000259" key="1">
    <source>
        <dbReference type="Pfam" id="PF04073"/>
    </source>
</evidence>
<feature type="domain" description="YbaK/aminoacyl-tRNA synthetase-associated" evidence="1">
    <location>
        <begin position="22"/>
        <end position="139"/>
    </location>
</feature>
<dbReference type="PANTHER" id="PTHR30411">
    <property type="entry name" value="CYTOPLASMIC PROTEIN"/>
    <property type="match status" value="1"/>
</dbReference>
<accession>A0A1R0XT52</accession>
<dbReference type="InterPro" id="IPR007214">
    <property type="entry name" value="YbaK/aa-tRNA-synth-assoc-dom"/>
</dbReference>
<proteinExistence type="predicted"/>
<dbReference type="Gene3D" id="3.90.960.10">
    <property type="entry name" value="YbaK/aminoacyl-tRNA synthetase-associated domain"/>
    <property type="match status" value="1"/>
</dbReference>
<dbReference type="SUPFAM" id="SSF55826">
    <property type="entry name" value="YbaK/ProRS associated domain"/>
    <property type="match status" value="1"/>
</dbReference>
<dbReference type="CDD" id="cd04332">
    <property type="entry name" value="YbaK_like"/>
    <property type="match status" value="1"/>
</dbReference>
<evidence type="ECO:0000313" key="2">
    <source>
        <dbReference type="EMBL" id="OMD38179.1"/>
    </source>
</evidence>
<dbReference type="AlphaFoldDB" id="A0A1R0XT52"/>
<protein>
    <recommendedName>
        <fullName evidence="1">YbaK/aminoacyl-tRNA synthetase-associated domain-containing protein</fullName>
    </recommendedName>
</protein>
<name>A0A1R0XT52_9BACL</name>
<dbReference type="OrthoDB" id="1099907at2"/>
<gene>
    <name evidence="2" type="ORF">BSK52_20080</name>
</gene>
<dbReference type="InterPro" id="IPR036754">
    <property type="entry name" value="YbaK/aa-tRNA-synt-asso_dom_sf"/>
</dbReference>
<dbReference type="RefSeq" id="WP_076120402.1">
    <property type="nucleotide sequence ID" value="NZ_MPTC01000019.1"/>
</dbReference>
<dbReference type="PANTHER" id="PTHR30411:SF1">
    <property type="entry name" value="CYTOPLASMIC PROTEIN"/>
    <property type="match status" value="1"/>
</dbReference>
<dbReference type="GO" id="GO:0002161">
    <property type="term" value="F:aminoacyl-tRNA deacylase activity"/>
    <property type="evidence" value="ECO:0007669"/>
    <property type="project" value="InterPro"/>
</dbReference>